<protein>
    <submittedName>
        <fullName evidence="1">Uncharacterized protein</fullName>
    </submittedName>
</protein>
<keyword evidence="2" id="KW-1185">Reference proteome</keyword>
<organism evidence="1 2">
    <name type="scientific">Azospirillum rugosum</name>
    <dbReference type="NCBI Taxonomy" id="416170"/>
    <lineage>
        <taxon>Bacteria</taxon>
        <taxon>Pseudomonadati</taxon>
        <taxon>Pseudomonadota</taxon>
        <taxon>Alphaproteobacteria</taxon>
        <taxon>Rhodospirillales</taxon>
        <taxon>Azospirillaceae</taxon>
        <taxon>Azospirillum</taxon>
    </lineage>
</organism>
<evidence type="ECO:0000313" key="1">
    <source>
        <dbReference type="EMBL" id="MBP2295555.1"/>
    </source>
</evidence>
<dbReference type="EMBL" id="JAGINP010000022">
    <property type="protein sequence ID" value="MBP2295555.1"/>
    <property type="molecule type" value="Genomic_DNA"/>
</dbReference>
<dbReference type="Proteomes" id="UP000781958">
    <property type="component" value="Unassembled WGS sequence"/>
</dbReference>
<sequence length="64" mass="7010">MAQARTLAGWITLIAEDRGLDERGVAEITSLDVEDVRAILGGAVFLLPLTTLDRALRRLEGRPH</sequence>
<gene>
    <name evidence="1" type="ORF">J2851_005365</name>
</gene>
<proteinExistence type="predicted"/>
<accession>A0ABS4SVY8</accession>
<evidence type="ECO:0000313" key="2">
    <source>
        <dbReference type="Proteomes" id="UP000781958"/>
    </source>
</evidence>
<comment type="caution">
    <text evidence="1">The sequence shown here is derived from an EMBL/GenBank/DDBJ whole genome shotgun (WGS) entry which is preliminary data.</text>
</comment>
<name>A0ABS4SVY8_9PROT</name>
<reference evidence="1 2" key="1">
    <citation type="submission" date="2021-03" db="EMBL/GenBank/DDBJ databases">
        <title>Genomic Encyclopedia of Type Strains, Phase III (KMG-III): the genomes of soil and plant-associated and newly described type strains.</title>
        <authorList>
            <person name="Whitman W."/>
        </authorList>
    </citation>
    <scope>NUCLEOTIDE SEQUENCE [LARGE SCALE GENOMIC DNA]</scope>
    <source>
        <strain evidence="1 2">IMMIB AFH-6</strain>
    </source>
</reference>
<dbReference type="RefSeq" id="WP_209770083.1">
    <property type="nucleotide sequence ID" value="NZ_JAGINP010000022.1"/>
</dbReference>